<dbReference type="Proteomes" id="UP001165363">
    <property type="component" value="Unassembled WGS sequence"/>
</dbReference>
<protein>
    <recommendedName>
        <fullName evidence="4">DUF1311 domain-containing protein</fullName>
    </recommendedName>
</protein>
<evidence type="ECO:0000313" key="3">
    <source>
        <dbReference type="Proteomes" id="UP001165363"/>
    </source>
</evidence>
<accession>A0ABT0RNF8</accession>
<keyword evidence="3" id="KW-1185">Reference proteome</keyword>
<evidence type="ECO:0008006" key="4">
    <source>
        <dbReference type="Google" id="ProtNLM"/>
    </source>
</evidence>
<keyword evidence="1" id="KW-0732">Signal</keyword>
<comment type="caution">
    <text evidence="2">The sequence shown here is derived from an EMBL/GenBank/DDBJ whole genome shotgun (WGS) entry which is preliminary data.</text>
</comment>
<feature type="chain" id="PRO_5045916117" description="DUF1311 domain-containing protein" evidence="1">
    <location>
        <begin position="26"/>
        <end position="159"/>
    </location>
</feature>
<gene>
    <name evidence="2" type="ORF">LZ536_09775</name>
</gene>
<proteinExistence type="predicted"/>
<dbReference type="RefSeq" id="WP_249848611.1">
    <property type="nucleotide sequence ID" value="NZ_JAMGBD010000002.1"/>
</dbReference>
<evidence type="ECO:0000256" key="1">
    <source>
        <dbReference type="SAM" id="SignalP"/>
    </source>
</evidence>
<name>A0ABT0RNF8_9SPHN</name>
<reference evidence="2" key="1">
    <citation type="submission" date="2022-05" db="EMBL/GenBank/DDBJ databases">
        <authorList>
            <person name="Jo J.-H."/>
            <person name="Im W.-T."/>
        </authorList>
    </citation>
    <scope>NUCLEOTIDE SEQUENCE</scope>
    <source>
        <strain evidence="2">SE158</strain>
    </source>
</reference>
<evidence type="ECO:0000313" key="2">
    <source>
        <dbReference type="EMBL" id="MCL6684186.1"/>
    </source>
</evidence>
<organism evidence="2 3">
    <name type="scientific">Sphingomonas alba</name>
    <dbReference type="NCBI Taxonomy" id="2908208"/>
    <lineage>
        <taxon>Bacteria</taxon>
        <taxon>Pseudomonadati</taxon>
        <taxon>Pseudomonadota</taxon>
        <taxon>Alphaproteobacteria</taxon>
        <taxon>Sphingomonadales</taxon>
        <taxon>Sphingomonadaceae</taxon>
        <taxon>Sphingomonas</taxon>
    </lineage>
</organism>
<sequence length="159" mass="17487">MIINIINEKKGLAMSILFALLLVQAGGGSTGVNNASPQAPLPKIKEPLECRIMVAGVSRSSDITVCKARAAWRELELCKGATRYCSPEEKAAIAAKHTAFSLSEDSRIICRLLSATGSRLRTQQTCMAQREWQRMWDESRATMGHLQNKQSTRPENVGQ</sequence>
<dbReference type="EMBL" id="JAMGBD010000002">
    <property type="protein sequence ID" value="MCL6684186.1"/>
    <property type="molecule type" value="Genomic_DNA"/>
</dbReference>
<feature type="signal peptide" evidence="1">
    <location>
        <begin position="1"/>
        <end position="25"/>
    </location>
</feature>